<dbReference type="EMBL" id="KN834783">
    <property type="protein sequence ID" value="KIK58700.1"/>
    <property type="molecule type" value="Genomic_DNA"/>
</dbReference>
<proteinExistence type="predicted"/>
<evidence type="ECO:0000313" key="1">
    <source>
        <dbReference type="EMBL" id="KIK58700.1"/>
    </source>
</evidence>
<dbReference type="Gene3D" id="3.30.710.10">
    <property type="entry name" value="Potassium Channel Kv1.1, Chain A"/>
    <property type="match status" value="1"/>
</dbReference>
<dbReference type="AlphaFoldDB" id="A0A0D0B5Q7"/>
<protein>
    <recommendedName>
        <fullName evidence="3">BTB domain-containing protein</fullName>
    </recommendedName>
</protein>
<dbReference type="InterPro" id="IPR011333">
    <property type="entry name" value="SKP1/BTB/POZ_sf"/>
</dbReference>
<dbReference type="SUPFAM" id="SSF54695">
    <property type="entry name" value="POZ domain"/>
    <property type="match status" value="1"/>
</dbReference>
<dbReference type="HOGENOM" id="CLU_1875675_0_0_1"/>
<accession>A0A0D0B5Q7</accession>
<evidence type="ECO:0000313" key="2">
    <source>
        <dbReference type="Proteomes" id="UP000053593"/>
    </source>
</evidence>
<sequence length="136" mass="15245">MTTAPKDSAVVSTSQLFQAADADVLIQSSDNVQFHLHKRHLEFATGGFPPADTPTDGQVVHLSEPSDVLEILFQFVYPRRLPTFDRGPGMDDYEVVLKVAEAAEKYEVYCAIAVCQLKSRYVGTYLVLCVDFRWED</sequence>
<gene>
    <name evidence="1" type="ORF">GYMLUDRAFT_689253</name>
</gene>
<dbReference type="OrthoDB" id="3184970at2759"/>
<keyword evidence="2" id="KW-1185">Reference proteome</keyword>
<name>A0A0D0B5Q7_9AGAR</name>
<organism evidence="1 2">
    <name type="scientific">Collybiopsis luxurians FD-317 M1</name>
    <dbReference type="NCBI Taxonomy" id="944289"/>
    <lineage>
        <taxon>Eukaryota</taxon>
        <taxon>Fungi</taxon>
        <taxon>Dikarya</taxon>
        <taxon>Basidiomycota</taxon>
        <taxon>Agaricomycotina</taxon>
        <taxon>Agaricomycetes</taxon>
        <taxon>Agaricomycetidae</taxon>
        <taxon>Agaricales</taxon>
        <taxon>Marasmiineae</taxon>
        <taxon>Omphalotaceae</taxon>
        <taxon>Collybiopsis</taxon>
        <taxon>Collybiopsis luxurians</taxon>
    </lineage>
</organism>
<evidence type="ECO:0008006" key="3">
    <source>
        <dbReference type="Google" id="ProtNLM"/>
    </source>
</evidence>
<dbReference type="Proteomes" id="UP000053593">
    <property type="component" value="Unassembled WGS sequence"/>
</dbReference>
<reference evidence="1 2" key="1">
    <citation type="submission" date="2014-04" db="EMBL/GenBank/DDBJ databases">
        <title>Evolutionary Origins and Diversification of the Mycorrhizal Mutualists.</title>
        <authorList>
            <consortium name="DOE Joint Genome Institute"/>
            <consortium name="Mycorrhizal Genomics Consortium"/>
            <person name="Kohler A."/>
            <person name="Kuo A."/>
            <person name="Nagy L.G."/>
            <person name="Floudas D."/>
            <person name="Copeland A."/>
            <person name="Barry K.W."/>
            <person name="Cichocki N."/>
            <person name="Veneault-Fourrey C."/>
            <person name="LaButti K."/>
            <person name="Lindquist E.A."/>
            <person name="Lipzen A."/>
            <person name="Lundell T."/>
            <person name="Morin E."/>
            <person name="Murat C."/>
            <person name="Riley R."/>
            <person name="Ohm R."/>
            <person name="Sun H."/>
            <person name="Tunlid A."/>
            <person name="Henrissat B."/>
            <person name="Grigoriev I.V."/>
            <person name="Hibbett D.S."/>
            <person name="Martin F."/>
        </authorList>
    </citation>
    <scope>NUCLEOTIDE SEQUENCE [LARGE SCALE GENOMIC DNA]</scope>
    <source>
        <strain evidence="1 2">FD-317 M1</strain>
    </source>
</reference>